<keyword evidence="4" id="KW-1185">Reference proteome</keyword>
<dbReference type="AlphaFoldDB" id="A0A167G239"/>
<feature type="region of interest" description="Disordered" evidence="1">
    <location>
        <begin position="43"/>
        <end position="138"/>
    </location>
</feature>
<name>A0A167G239_9GAMM</name>
<accession>A0A167G239</accession>
<reference evidence="3 4" key="1">
    <citation type="submission" date="2016-04" db="EMBL/GenBank/DDBJ databases">
        <title>Complete genome sequence of Dokdonella koreensis DS-123T.</title>
        <authorList>
            <person name="Kim J.F."/>
            <person name="Lee H."/>
            <person name="Kwak M.-J."/>
        </authorList>
    </citation>
    <scope>NUCLEOTIDE SEQUENCE [LARGE SCALE GENOMIC DNA]</scope>
    <source>
        <strain evidence="3 4">DS-123</strain>
    </source>
</reference>
<dbReference type="KEGG" id="dko:I596_31"/>
<evidence type="ECO:0000256" key="1">
    <source>
        <dbReference type="SAM" id="MobiDB-lite"/>
    </source>
</evidence>
<dbReference type="RefSeq" id="WP_067642490.1">
    <property type="nucleotide sequence ID" value="NZ_CP015249.1"/>
</dbReference>
<dbReference type="EMBL" id="CP015249">
    <property type="protein sequence ID" value="ANB16071.1"/>
    <property type="molecule type" value="Genomic_DNA"/>
</dbReference>
<dbReference type="STRING" id="1300342.I596_31"/>
<sequence>MSLRSPFSIRPACLSLGLVLAACVAPVYAGSLPFGLGSVAGGESGIEAARPSRSSTETDTAGGESGSSGYFRNVGSVSAGATPPALPAAAPAPVEEADADDLVRPAPPVRPTLPAAAAPAGERKTGHRWQSLVPGAIK</sequence>
<proteinExistence type="predicted"/>
<feature type="chain" id="PRO_5007886621" evidence="2">
    <location>
        <begin position="30"/>
        <end position="138"/>
    </location>
</feature>
<dbReference type="Proteomes" id="UP000076830">
    <property type="component" value="Chromosome"/>
</dbReference>
<evidence type="ECO:0000313" key="3">
    <source>
        <dbReference type="EMBL" id="ANB16071.1"/>
    </source>
</evidence>
<feature type="signal peptide" evidence="2">
    <location>
        <begin position="1"/>
        <end position="29"/>
    </location>
</feature>
<dbReference type="PROSITE" id="PS51257">
    <property type="entry name" value="PROKAR_LIPOPROTEIN"/>
    <property type="match status" value="1"/>
</dbReference>
<evidence type="ECO:0000313" key="4">
    <source>
        <dbReference type="Proteomes" id="UP000076830"/>
    </source>
</evidence>
<evidence type="ECO:0000256" key="2">
    <source>
        <dbReference type="SAM" id="SignalP"/>
    </source>
</evidence>
<gene>
    <name evidence="3" type="ORF">I596_31</name>
</gene>
<protein>
    <submittedName>
        <fullName evidence="3">Uncharacterized protein</fullName>
    </submittedName>
</protein>
<keyword evidence="2" id="KW-0732">Signal</keyword>
<organism evidence="3 4">
    <name type="scientific">Dokdonella koreensis DS-123</name>
    <dbReference type="NCBI Taxonomy" id="1300342"/>
    <lineage>
        <taxon>Bacteria</taxon>
        <taxon>Pseudomonadati</taxon>
        <taxon>Pseudomonadota</taxon>
        <taxon>Gammaproteobacteria</taxon>
        <taxon>Lysobacterales</taxon>
        <taxon>Rhodanobacteraceae</taxon>
        <taxon>Dokdonella</taxon>
    </lineage>
</organism>